<comment type="caution">
    <text evidence="2">The sequence shown here is derived from an EMBL/GenBank/DDBJ whole genome shotgun (WGS) entry which is preliminary data.</text>
</comment>
<dbReference type="RefSeq" id="WP_354553592.1">
    <property type="nucleotide sequence ID" value="NZ_JBEPSM010000003.1"/>
</dbReference>
<gene>
    <name evidence="2" type="ORF">ABIE08_004018</name>
</gene>
<protein>
    <submittedName>
        <fullName evidence="2">Uncharacterized protein YbjT (DUF2867 family)</fullName>
    </submittedName>
</protein>
<dbReference type="SUPFAM" id="SSF51735">
    <property type="entry name" value="NAD(P)-binding Rossmann-fold domains"/>
    <property type="match status" value="1"/>
</dbReference>
<sequence>MIETILVVGASGKFAGLVVPELAHRGAKIRAMIHHARDEPAVRRAGAQDVVLGDLTDRASVTAALRGVDRVFYIAPVALPEEATIGNAFVDAAIAAGVRRFVFSSVIHPVLSGLPNHALKAPVENAVLNSALEYTFLHPTVLFQNFAGAWDGIVRTGVVAEPWSNDTRFSRVDYRDVAEAAAIALTQDRLLYGTFELCATGWLNRHDVAALIGEVLGREIVPQRMDPGTLPGNTQALRPMFDHYDRIGLRGSALTLAAILGREPRTLGSYFEELAAGAGSRAGL</sequence>
<keyword evidence="3" id="KW-1185">Reference proteome</keyword>
<feature type="domain" description="NmrA-like" evidence="1">
    <location>
        <begin position="3"/>
        <end position="226"/>
    </location>
</feature>
<evidence type="ECO:0000313" key="3">
    <source>
        <dbReference type="Proteomes" id="UP001549321"/>
    </source>
</evidence>
<dbReference type="InterPro" id="IPR051604">
    <property type="entry name" value="Ergot_Alk_Oxidoreductase"/>
</dbReference>
<reference evidence="2 3" key="1">
    <citation type="submission" date="2024-06" db="EMBL/GenBank/DDBJ databases">
        <title>Sorghum-associated microbial communities from plants grown in Nebraska, USA.</title>
        <authorList>
            <person name="Schachtman D."/>
        </authorList>
    </citation>
    <scope>NUCLEOTIDE SEQUENCE [LARGE SCALE GENOMIC DNA]</scope>
    <source>
        <strain evidence="2 3">3207</strain>
    </source>
</reference>
<dbReference type="PANTHER" id="PTHR43162">
    <property type="match status" value="1"/>
</dbReference>
<dbReference type="PANTHER" id="PTHR43162:SF1">
    <property type="entry name" value="PRESTALK A DIFFERENTIATION PROTEIN A"/>
    <property type="match status" value="1"/>
</dbReference>
<dbReference type="Gene3D" id="3.40.50.720">
    <property type="entry name" value="NAD(P)-binding Rossmann-like Domain"/>
    <property type="match status" value="1"/>
</dbReference>
<name>A0ABV2R451_9HYPH</name>
<dbReference type="Pfam" id="PF05368">
    <property type="entry name" value="NmrA"/>
    <property type="match status" value="1"/>
</dbReference>
<evidence type="ECO:0000313" key="2">
    <source>
        <dbReference type="EMBL" id="MET4636067.1"/>
    </source>
</evidence>
<dbReference type="Gene3D" id="3.90.25.10">
    <property type="entry name" value="UDP-galactose 4-epimerase, domain 1"/>
    <property type="match status" value="1"/>
</dbReference>
<accession>A0ABV2R451</accession>
<organism evidence="2 3">
    <name type="scientific">Kaistia defluvii</name>
    <dbReference type="NCBI Taxonomy" id="410841"/>
    <lineage>
        <taxon>Bacteria</taxon>
        <taxon>Pseudomonadati</taxon>
        <taxon>Pseudomonadota</taxon>
        <taxon>Alphaproteobacteria</taxon>
        <taxon>Hyphomicrobiales</taxon>
        <taxon>Kaistiaceae</taxon>
        <taxon>Kaistia</taxon>
    </lineage>
</organism>
<evidence type="ECO:0000259" key="1">
    <source>
        <dbReference type="Pfam" id="PF05368"/>
    </source>
</evidence>
<dbReference type="EMBL" id="JBEPSM010000003">
    <property type="protein sequence ID" value="MET4636067.1"/>
    <property type="molecule type" value="Genomic_DNA"/>
</dbReference>
<dbReference type="InterPro" id="IPR036291">
    <property type="entry name" value="NAD(P)-bd_dom_sf"/>
</dbReference>
<dbReference type="Proteomes" id="UP001549321">
    <property type="component" value="Unassembled WGS sequence"/>
</dbReference>
<proteinExistence type="predicted"/>
<dbReference type="InterPro" id="IPR008030">
    <property type="entry name" value="NmrA-like"/>
</dbReference>